<feature type="compositionally biased region" description="Basic and acidic residues" evidence="1">
    <location>
        <begin position="146"/>
        <end position="155"/>
    </location>
</feature>
<gene>
    <name evidence="3" type="ORF">ACFWGY_07715</name>
</gene>
<dbReference type="EMBL" id="JBHXCV010000004">
    <property type="protein sequence ID" value="MFD6793209.1"/>
    <property type="molecule type" value="Genomic_DNA"/>
</dbReference>
<dbReference type="RefSeq" id="WP_258937902.1">
    <property type="nucleotide sequence ID" value="NZ_JANBBF010000013.1"/>
</dbReference>
<protein>
    <submittedName>
        <fullName evidence="3">DUF5667 domain-containing protein</fullName>
    </submittedName>
</protein>
<sequence length="449" mass="46623">MEPPRILRSFRARRSRASRDEDERFARAVETGEAGRSGEFADELAVIAALRNLGNRAPGGHGTGGHSTGGQSTGDRSVGDHGTAAGDERDGSLTPAARMRITDRVLAPGPHPTAERHVAGPPPQPQPEPQPESEHPRPGPQPQPARGEHRPDGNSRRRVPAVAAGVAVLLGVGAAALTASGDARPGESFYALKQLREDASLAMTFDDEDRAFQRLDYASDRIAELRSLADDGALDRSALHTGMSDFTEHARSAVAALTSLATTSGGDQLDRLRGWATAETSRLTPLPGTADGTHLLVRIQQRAEALDERMSCLQITSGRADDLGALPTTGDCHPTTPGGGRPGDGDHSAAPDATPGSGDTRPGPTPDDDTATLAGSTTTDPAGTAEPVTAVRATPPWSPPADVPSAHVVRTVPEPPTGPRLPAERPQQPAPVSVTAILSGLTGLDADHD</sequence>
<evidence type="ECO:0000259" key="2">
    <source>
        <dbReference type="Pfam" id="PF18915"/>
    </source>
</evidence>
<keyword evidence="4" id="KW-1185">Reference proteome</keyword>
<dbReference type="Pfam" id="PF18915">
    <property type="entry name" value="DUF5667"/>
    <property type="match status" value="1"/>
</dbReference>
<dbReference type="InterPro" id="IPR043725">
    <property type="entry name" value="DUF5667"/>
</dbReference>
<evidence type="ECO:0000256" key="1">
    <source>
        <dbReference type="SAM" id="MobiDB-lite"/>
    </source>
</evidence>
<feature type="domain" description="DUF5667" evidence="2">
    <location>
        <begin position="184"/>
        <end position="258"/>
    </location>
</feature>
<dbReference type="Proteomes" id="UP001598673">
    <property type="component" value="Unassembled WGS sequence"/>
</dbReference>
<organism evidence="3 4">
    <name type="scientific">Prauserella salsuginis</name>
    <dbReference type="NCBI Taxonomy" id="387889"/>
    <lineage>
        <taxon>Bacteria</taxon>
        <taxon>Bacillati</taxon>
        <taxon>Actinomycetota</taxon>
        <taxon>Actinomycetes</taxon>
        <taxon>Pseudonocardiales</taxon>
        <taxon>Pseudonocardiaceae</taxon>
        <taxon>Prauserella</taxon>
        <taxon>Prauserella salsuginis group</taxon>
    </lineage>
</organism>
<evidence type="ECO:0000313" key="4">
    <source>
        <dbReference type="Proteomes" id="UP001598673"/>
    </source>
</evidence>
<reference evidence="3 4" key="1">
    <citation type="submission" date="2024-09" db="EMBL/GenBank/DDBJ databases">
        <title>The Natural Products Discovery Center: Release of the First 8490 Sequenced Strains for Exploring Actinobacteria Biosynthetic Diversity.</title>
        <authorList>
            <person name="Kalkreuter E."/>
            <person name="Kautsar S.A."/>
            <person name="Yang D."/>
            <person name="Bader C.D."/>
            <person name="Teijaro C.N."/>
            <person name="Fluegel L."/>
            <person name="Davis C.M."/>
            <person name="Simpson J.R."/>
            <person name="Lauterbach L."/>
            <person name="Steele A.D."/>
            <person name="Gui C."/>
            <person name="Meng S."/>
            <person name="Li G."/>
            <person name="Viehrig K."/>
            <person name="Ye F."/>
            <person name="Su P."/>
            <person name="Kiefer A.F."/>
            <person name="Nichols A."/>
            <person name="Cepeda A.J."/>
            <person name="Yan W."/>
            <person name="Fan B."/>
            <person name="Jiang Y."/>
            <person name="Adhikari A."/>
            <person name="Zheng C.-J."/>
            <person name="Schuster L."/>
            <person name="Cowan T.M."/>
            <person name="Smanski M.J."/>
            <person name="Chevrette M.G."/>
            <person name="De Carvalho L.P.S."/>
            <person name="Shen B."/>
        </authorList>
    </citation>
    <scope>NUCLEOTIDE SEQUENCE [LARGE SCALE GENOMIC DNA]</scope>
    <source>
        <strain evidence="3 4">NPDC060353</strain>
    </source>
</reference>
<name>A0ABW6G1Y7_9PSEU</name>
<feature type="compositionally biased region" description="Gly residues" evidence="1">
    <location>
        <begin position="57"/>
        <end position="72"/>
    </location>
</feature>
<feature type="compositionally biased region" description="Pro residues" evidence="1">
    <location>
        <begin position="120"/>
        <end position="130"/>
    </location>
</feature>
<evidence type="ECO:0000313" key="3">
    <source>
        <dbReference type="EMBL" id="MFD6793209.1"/>
    </source>
</evidence>
<feature type="region of interest" description="Disordered" evidence="1">
    <location>
        <begin position="54"/>
        <end position="158"/>
    </location>
</feature>
<proteinExistence type="predicted"/>
<feature type="region of interest" description="Disordered" evidence="1">
    <location>
        <begin position="1"/>
        <end position="24"/>
    </location>
</feature>
<accession>A0ABW6G1Y7</accession>
<comment type="caution">
    <text evidence="3">The sequence shown here is derived from an EMBL/GenBank/DDBJ whole genome shotgun (WGS) entry which is preliminary data.</text>
</comment>
<feature type="region of interest" description="Disordered" evidence="1">
    <location>
        <begin position="320"/>
        <end position="431"/>
    </location>
</feature>